<evidence type="ECO:0000259" key="3">
    <source>
        <dbReference type="Pfam" id="PF05065"/>
    </source>
</evidence>
<name>A0A220NRT2_9CAUD</name>
<dbReference type="Proteomes" id="UP000222302">
    <property type="component" value="Segment"/>
</dbReference>
<evidence type="ECO:0000313" key="4">
    <source>
        <dbReference type="EMBL" id="ASJ79530.1"/>
    </source>
</evidence>
<dbReference type="RefSeq" id="YP_010059975.1">
    <property type="nucleotide sequence ID" value="NC_054759.1"/>
</dbReference>
<feature type="domain" description="Phage capsid-like C-terminal" evidence="3">
    <location>
        <begin position="21"/>
        <end position="319"/>
    </location>
</feature>
<comment type="subcellular location">
    <subcellularLocation>
        <location evidence="1">Virion</location>
    </subcellularLocation>
</comment>
<sequence>MAGSTVPSGQVALTGDFSAFLTPEQSQDYFAEIEKTSIVQRIARKVPMGPTGISIPHWTGAVSASWTGEAERKPITKGSFGKQELEPVKITTIFAESAEVVRLNPLNYLNTMRTKIAEAIALKFDAAAIHGIDKPSAFKGYLAETTNSVSLADTNLTTASGPQGNAYLAINNALSLLVNSGKKWTGTLLDNVTEPILNTAVDANGRPLFVESTYTEQVGAIREGRILGRPTYVADNVVNGTAGNRVVGVLGDFSQVIWGQIGGLSFDVTDQATLDFGEVQGGVWVPKLISLWQHNMVAVRCEAEFAFMVNDKDAFVKLTDQVAGTDPEPEEE</sequence>
<dbReference type="GeneID" id="64854619"/>
<dbReference type="InterPro" id="IPR024455">
    <property type="entry name" value="Phage_capsid"/>
</dbReference>
<dbReference type="KEGG" id="vg:64854619"/>
<gene>
    <name evidence="4" type="primary">17</name>
    <name evidence="4" type="ORF">SEA_PURPLEHAZE_17</name>
</gene>
<dbReference type="EMBL" id="KY965063">
    <property type="protein sequence ID" value="ASJ79530.1"/>
    <property type="molecule type" value="Genomic_DNA"/>
</dbReference>
<accession>A0A220NRT2</accession>
<dbReference type="Pfam" id="PF05065">
    <property type="entry name" value="Phage_capsid"/>
    <property type="match status" value="1"/>
</dbReference>
<evidence type="ECO:0000256" key="2">
    <source>
        <dbReference type="ARBA" id="ARBA00022844"/>
    </source>
</evidence>
<evidence type="ECO:0000256" key="1">
    <source>
        <dbReference type="ARBA" id="ARBA00004328"/>
    </source>
</evidence>
<dbReference type="GO" id="GO:0044423">
    <property type="term" value="C:virion component"/>
    <property type="evidence" value="ECO:0007669"/>
    <property type="project" value="UniProtKB-KW"/>
</dbReference>
<evidence type="ECO:0000313" key="5">
    <source>
        <dbReference type="Proteomes" id="UP000222302"/>
    </source>
</evidence>
<reference evidence="4 5" key="1">
    <citation type="submission" date="2017-04" db="EMBL/GenBank/DDBJ databases">
        <authorList>
            <person name="Amato S."/>
            <person name="Cagatay S."/>
            <person name="Craw N."/>
            <person name="Deshpande R."/>
            <person name="Haddad J."/>
            <person name="Ng W."/>
            <person name="Russell D.A."/>
            <person name="Garlena R.A."/>
            <person name="Pope W.H."/>
            <person name="Jacobs-Sera J."/>
            <person name="Hatfull G.F."/>
        </authorList>
    </citation>
    <scope>NUCLEOTIDE SEQUENCE [LARGE SCALE GENOMIC DNA]</scope>
</reference>
<keyword evidence="5" id="KW-1185">Reference proteome</keyword>
<organism evidence="4 5">
    <name type="scientific">Mycobacterium phage PurpleHaze</name>
    <dbReference type="NCBI Taxonomy" id="1983577"/>
    <lineage>
        <taxon>Viruses</taxon>
        <taxon>Duplodnaviria</taxon>
        <taxon>Heunggongvirae</taxon>
        <taxon>Uroviricota</taxon>
        <taxon>Caudoviricetes</taxon>
        <taxon>Microwolfvirus</taxon>
        <taxon>Microwolfvirus purplehaze</taxon>
    </lineage>
</organism>
<dbReference type="SUPFAM" id="SSF56563">
    <property type="entry name" value="Major capsid protein gp5"/>
    <property type="match status" value="1"/>
</dbReference>
<proteinExistence type="predicted"/>
<dbReference type="NCBIfam" id="TIGR01554">
    <property type="entry name" value="major_cap_HK97"/>
    <property type="match status" value="1"/>
</dbReference>
<protein>
    <submittedName>
        <fullName evidence="4">Major capsid protein</fullName>
    </submittedName>
</protein>
<dbReference type="Gene3D" id="3.30.2400.10">
    <property type="entry name" value="Major capsid protein gp5"/>
    <property type="match status" value="1"/>
</dbReference>
<keyword evidence="2" id="KW-0946">Virion</keyword>
<dbReference type="Gene3D" id="3.30.2320.10">
    <property type="entry name" value="hypothetical protein PF0899 domain"/>
    <property type="match status" value="1"/>
</dbReference>
<dbReference type="InterPro" id="IPR054612">
    <property type="entry name" value="Phage_capsid-like_C"/>
</dbReference>